<feature type="region of interest" description="Disordered" evidence="1">
    <location>
        <begin position="21"/>
        <end position="41"/>
    </location>
</feature>
<feature type="signal peptide" evidence="2">
    <location>
        <begin position="1"/>
        <end position="20"/>
    </location>
</feature>
<dbReference type="Proteomes" id="UP000593892">
    <property type="component" value="Chromosome"/>
</dbReference>
<dbReference type="InterPro" id="IPR011041">
    <property type="entry name" value="Quinoprot_gluc/sorb_DH_b-prop"/>
</dbReference>
<evidence type="ECO:0000313" key="5">
    <source>
        <dbReference type="Proteomes" id="UP000593892"/>
    </source>
</evidence>
<evidence type="ECO:0000313" key="4">
    <source>
        <dbReference type="EMBL" id="QOY86667.1"/>
    </source>
</evidence>
<evidence type="ECO:0000256" key="1">
    <source>
        <dbReference type="SAM" id="MobiDB-lite"/>
    </source>
</evidence>
<gene>
    <name evidence="4" type="ORF">IRI77_28335</name>
</gene>
<dbReference type="Pfam" id="PF22807">
    <property type="entry name" value="TrAA12"/>
    <property type="match status" value="2"/>
</dbReference>
<accession>A0A7S7NN31</accession>
<dbReference type="KEGG" id="pfer:IRI77_28335"/>
<dbReference type="SUPFAM" id="SSF50952">
    <property type="entry name" value="Soluble quinoprotein glucose dehydrogenase"/>
    <property type="match status" value="1"/>
</dbReference>
<evidence type="ECO:0000256" key="2">
    <source>
        <dbReference type="SAM" id="SignalP"/>
    </source>
</evidence>
<dbReference type="EMBL" id="CP063849">
    <property type="protein sequence ID" value="QOY86667.1"/>
    <property type="molecule type" value="Genomic_DNA"/>
</dbReference>
<reference evidence="4 5" key="1">
    <citation type="submission" date="2020-10" db="EMBL/GenBank/DDBJ databases">
        <title>Complete genome sequence of Paludibaculum fermentans P105T, a facultatively anaerobic acidobacterium capable of dissimilatory Fe(III) reduction.</title>
        <authorList>
            <person name="Dedysh S.N."/>
            <person name="Beletsky A.V."/>
            <person name="Kulichevskaya I.S."/>
            <person name="Mardanov A.V."/>
            <person name="Ravin N.V."/>
        </authorList>
    </citation>
    <scope>NUCLEOTIDE SEQUENCE [LARGE SCALE GENOMIC DNA]</scope>
    <source>
        <strain evidence="4 5">P105</strain>
    </source>
</reference>
<dbReference type="Gene3D" id="2.120.10.30">
    <property type="entry name" value="TolB, C-terminal domain"/>
    <property type="match status" value="1"/>
</dbReference>
<dbReference type="PANTHER" id="PTHR33546">
    <property type="entry name" value="LARGE, MULTIFUNCTIONAL SECRETED PROTEIN-RELATED"/>
    <property type="match status" value="1"/>
</dbReference>
<keyword evidence="2" id="KW-0732">Signal</keyword>
<keyword evidence="5" id="KW-1185">Reference proteome</keyword>
<sequence length="396" mass="43021">MQFPALLMIAAALGTTAAAADPPKLPAPYQTPSASNGPKVVKQPDGVSLKVPAGFHVTEFASGFSKPRFLLSGPGGEILVSDSVAKGAVYALTDRNKDGKISDDEKKKLVGDLDRPYRLAIWKGYLYIAEATSIKRYKYDSAKQELAAGEEIIPLKGEGQGHWTRTLLFDKKGESLYMGIGSRSNITPGDPEYRAAILRYKPDGTQREVVAGGIRNPVGMDWNPTSGKLWTSVQERDGLGDDLVPDYFTSIQPGAYYGWPYAYIGPNEEPRNKGQRPDLVAKTVVPDVILSPAHVAVLDARFYTGKQFPKKYQGGAFLAFHGSSNRATRVGYSVVFIPFKNGKPSGPQEDFLSGFMSDPNSKEVWGRPVGVLPAKDGSLLVSEDGGNRLWKITYAK</sequence>
<feature type="domain" description="Pyrroloquinoline quinone-dependent pyranose dehydrogenase beta-propeller" evidence="3">
    <location>
        <begin position="50"/>
        <end position="237"/>
    </location>
</feature>
<organism evidence="4 5">
    <name type="scientific">Paludibaculum fermentans</name>
    <dbReference type="NCBI Taxonomy" id="1473598"/>
    <lineage>
        <taxon>Bacteria</taxon>
        <taxon>Pseudomonadati</taxon>
        <taxon>Acidobacteriota</taxon>
        <taxon>Terriglobia</taxon>
        <taxon>Bryobacterales</taxon>
        <taxon>Bryobacteraceae</taxon>
        <taxon>Paludibaculum</taxon>
    </lineage>
</organism>
<dbReference type="PANTHER" id="PTHR33546:SF1">
    <property type="entry name" value="LARGE, MULTIFUNCTIONAL SECRETED PROTEIN"/>
    <property type="match status" value="1"/>
</dbReference>
<dbReference type="InterPro" id="IPR054539">
    <property type="entry name" value="Beta-prop_PDH"/>
</dbReference>
<evidence type="ECO:0000259" key="3">
    <source>
        <dbReference type="Pfam" id="PF22807"/>
    </source>
</evidence>
<proteinExistence type="predicted"/>
<dbReference type="RefSeq" id="WP_194448336.1">
    <property type="nucleotide sequence ID" value="NZ_CP063849.1"/>
</dbReference>
<dbReference type="InterPro" id="IPR011042">
    <property type="entry name" value="6-blade_b-propeller_TolB-like"/>
</dbReference>
<feature type="domain" description="Pyrroloquinoline quinone-dependent pyranose dehydrogenase beta-propeller" evidence="3">
    <location>
        <begin position="283"/>
        <end position="393"/>
    </location>
</feature>
<feature type="chain" id="PRO_5033052382" evidence="2">
    <location>
        <begin position="21"/>
        <end position="396"/>
    </location>
</feature>
<name>A0A7S7NN31_PALFE</name>
<protein>
    <submittedName>
        <fullName evidence="4">PQQ-dependent sugar dehydrogenase</fullName>
    </submittedName>
</protein>
<dbReference type="AlphaFoldDB" id="A0A7S7NN31"/>